<proteinExistence type="inferred from homology"/>
<dbReference type="Proteomes" id="UP000094565">
    <property type="component" value="Chromosome 3"/>
</dbReference>
<dbReference type="Gene3D" id="2.60.120.620">
    <property type="entry name" value="q2cbj1_9rhob like domain"/>
    <property type="match status" value="1"/>
</dbReference>
<dbReference type="SUPFAM" id="SSF51197">
    <property type="entry name" value="Clavaminate synthase-like"/>
    <property type="match status" value="1"/>
</dbReference>
<organism evidence="5 6">
    <name type="scientific">Komagataella pastoris</name>
    <name type="common">Yeast</name>
    <name type="synonym">Pichia pastoris</name>
    <dbReference type="NCBI Taxonomy" id="4922"/>
    <lineage>
        <taxon>Eukaryota</taxon>
        <taxon>Fungi</taxon>
        <taxon>Dikarya</taxon>
        <taxon>Ascomycota</taxon>
        <taxon>Saccharomycotina</taxon>
        <taxon>Pichiomycetes</taxon>
        <taxon>Pichiales</taxon>
        <taxon>Pichiaceae</taxon>
        <taxon>Komagataella</taxon>
    </lineage>
</organism>
<dbReference type="InterPro" id="IPR008775">
    <property type="entry name" value="Phytyl_CoA_dOase-like"/>
</dbReference>
<dbReference type="EMBL" id="CP014586">
    <property type="protein sequence ID" value="ANZ76853.1"/>
    <property type="molecule type" value="Genomic_DNA"/>
</dbReference>
<evidence type="ECO:0000256" key="2">
    <source>
        <dbReference type="ARBA" id="ARBA00005830"/>
    </source>
</evidence>
<evidence type="ECO:0000256" key="3">
    <source>
        <dbReference type="ARBA" id="ARBA00022723"/>
    </source>
</evidence>
<comment type="similarity">
    <text evidence="2">Belongs to the PhyH family.</text>
</comment>
<protein>
    <submittedName>
        <fullName evidence="5">BA75_04266T0</fullName>
    </submittedName>
</protein>
<evidence type="ECO:0000313" key="5">
    <source>
        <dbReference type="EMBL" id="ANZ76853.1"/>
    </source>
</evidence>
<keyword evidence="4" id="KW-0408">Iron</keyword>
<dbReference type="Pfam" id="PF05721">
    <property type="entry name" value="PhyH"/>
    <property type="match status" value="1"/>
</dbReference>
<evidence type="ECO:0000313" key="6">
    <source>
        <dbReference type="Proteomes" id="UP000094565"/>
    </source>
</evidence>
<dbReference type="AlphaFoldDB" id="A0A1B2JFT6"/>
<keyword evidence="6" id="KW-1185">Reference proteome</keyword>
<accession>A0A1B2JFT6</accession>
<reference evidence="5 6" key="1">
    <citation type="submission" date="2016-02" db="EMBL/GenBank/DDBJ databases">
        <title>Comparative genomic and transcriptomic foundation for Pichia pastoris.</title>
        <authorList>
            <person name="Love K.R."/>
            <person name="Shah K.A."/>
            <person name="Whittaker C.A."/>
            <person name="Wu J."/>
            <person name="Bartlett M.C."/>
            <person name="Ma D."/>
            <person name="Leeson R.L."/>
            <person name="Priest M."/>
            <person name="Young S.K."/>
            <person name="Love J.C."/>
        </authorList>
    </citation>
    <scope>NUCLEOTIDE SEQUENCE [LARGE SCALE GENOMIC DNA]</scope>
    <source>
        <strain evidence="5 6">ATCC 28485</strain>
    </source>
</reference>
<dbReference type="GO" id="GO:0046872">
    <property type="term" value="F:metal ion binding"/>
    <property type="evidence" value="ECO:0007669"/>
    <property type="project" value="UniProtKB-KW"/>
</dbReference>
<keyword evidence="3" id="KW-0479">Metal-binding</keyword>
<comment type="cofactor">
    <cofactor evidence="1">
        <name>Fe cation</name>
        <dbReference type="ChEBI" id="CHEBI:24875"/>
    </cofactor>
</comment>
<gene>
    <name evidence="5" type="ORF">ATY40_BA7504266</name>
</gene>
<dbReference type="PANTHER" id="PTHR20883:SF15">
    <property type="entry name" value="PHYTANOYL-COA DIOXYGENASE DOMAIN-CONTAINING PROTEIN 1"/>
    <property type="match status" value="1"/>
</dbReference>
<name>A0A1B2JFT6_PICPA</name>
<evidence type="ECO:0000256" key="4">
    <source>
        <dbReference type="ARBA" id="ARBA00023004"/>
    </source>
</evidence>
<dbReference type="OrthoDB" id="445007at2759"/>
<evidence type="ECO:0000256" key="1">
    <source>
        <dbReference type="ARBA" id="ARBA00001962"/>
    </source>
</evidence>
<sequence>MLSSEELKKFDDEGCLVIENFLTKEQVSDLVQEADRLLAQIDIETHPLTKFSTAEDDDNHVGDKYFLESSDKIHYFFEVEAFDEDGKLTKPVEKAINKIGHGLHFLNEKYAAITVSERISSIARQLKFHDPRVLQSMLILKQPEIGGKVPSHQDGEFLFTEPQSCIGFWFALEDCTVDNGCLSFIPGSHKAFPVEKRFVKDLKKGSGTKFVDPKTLEDWSLDTSSESYIQKNDESQFVKVEIPAGSLVLIHNSVVHKSEKNTSGKSRYAYTFHCIEGTAKYDELNWLQIPPDNPSGTSQITKLCT</sequence>
<dbReference type="PANTHER" id="PTHR20883">
    <property type="entry name" value="PHYTANOYL-COA DIOXYGENASE DOMAIN CONTAINING 1"/>
    <property type="match status" value="1"/>
</dbReference>